<dbReference type="OrthoDB" id="7397152at2"/>
<dbReference type="Gene3D" id="3.40.50.1460">
    <property type="match status" value="1"/>
</dbReference>
<dbReference type="AlphaFoldDB" id="A0A074MDN1"/>
<keyword evidence="1" id="KW-0732">Signal</keyword>
<dbReference type="EMBL" id="JMIW01000002">
    <property type="protein sequence ID" value="KEO90875.1"/>
    <property type="molecule type" value="Genomic_DNA"/>
</dbReference>
<gene>
    <name evidence="3" type="ORF">EH31_07510</name>
</gene>
<proteinExistence type="predicted"/>
<dbReference type="PANTHER" id="PTHR22576:SF37">
    <property type="entry name" value="MUCOSA-ASSOCIATED LYMPHOID TISSUE LYMPHOMA TRANSLOCATION PROTEIN 1"/>
    <property type="match status" value="1"/>
</dbReference>
<protein>
    <recommendedName>
        <fullName evidence="2">Caspase family p20 domain-containing protein</fullName>
    </recommendedName>
</protein>
<feature type="chain" id="PRO_5001697087" description="Caspase family p20 domain-containing protein" evidence="1">
    <location>
        <begin position="25"/>
        <end position="484"/>
    </location>
</feature>
<dbReference type="Pfam" id="PF00656">
    <property type="entry name" value="Peptidase_C14"/>
    <property type="match status" value="1"/>
</dbReference>
<dbReference type="Proteomes" id="UP000027647">
    <property type="component" value="Unassembled WGS sequence"/>
</dbReference>
<dbReference type="InterPro" id="IPR052039">
    <property type="entry name" value="Caspase-related_regulators"/>
</dbReference>
<dbReference type="InterPro" id="IPR001309">
    <property type="entry name" value="Pept_C14_p20"/>
</dbReference>
<evidence type="ECO:0000313" key="4">
    <source>
        <dbReference type="Proteomes" id="UP000027647"/>
    </source>
</evidence>
<name>A0A074MDN1_ERYLO</name>
<evidence type="ECO:0000313" key="3">
    <source>
        <dbReference type="EMBL" id="KEO90875.1"/>
    </source>
</evidence>
<dbReference type="InterPro" id="IPR011600">
    <property type="entry name" value="Pept_C14_caspase"/>
</dbReference>
<dbReference type="SUPFAM" id="SSF52129">
    <property type="entry name" value="Caspase-like"/>
    <property type="match status" value="1"/>
</dbReference>
<comment type="caution">
    <text evidence="3">The sequence shown here is derived from an EMBL/GenBank/DDBJ whole genome shotgun (WGS) entry which is preliminary data.</text>
</comment>
<dbReference type="GO" id="GO:0006508">
    <property type="term" value="P:proteolysis"/>
    <property type="evidence" value="ECO:0007669"/>
    <property type="project" value="InterPro"/>
</dbReference>
<sequence length="484" mass="52649">MIAFLRILLGLAALGIALPDAAQAQKVALVIANSDYDHTSQLANPPADSTLIAGALRQIGFDTVELAENLDQPDFMKALRDFRELADGADTALVYYAGHGVESKGRNWLVPTSATLAAEKDMPFEAVELNRVLDTLEGAKLRIAILDACRNNPFANRWEGESRNVSRGLAPLEVDDMLVIYAAAPGAFAFDGADGNSPFALALARRIVQPGLPVQLLGGMVRDDVLLATDGEQRPFISASMTGQPLFLVDGPDTQMEWLASLNAGVASQEPSNQLALVDFASATDRIASSRGVSAQDTTLLDEKVWLEALARDRVEGYRAYLKQFPDGTYARFARENIEQLLDPTANGGELNSDKPWIISLGAALPGRYAVDLGEPLPIDGVWRLSTNDKRMRIERGRAFAVDGWNYALLFRVNPEQVTMTDLRRESPGVYLGRDILLNGASKLTLRADGNLGVRIASFPFPVEFVLIREALDDPAMLDEELPQ</sequence>
<dbReference type="GO" id="GO:0004197">
    <property type="term" value="F:cysteine-type endopeptidase activity"/>
    <property type="evidence" value="ECO:0007669"/>
    <property type="project" value="InterPro"/>
</dbReference>
<dbReference type="RefSeq" id="WP_051699036.1">
    <property type="nucleotide sequence ID" value="NZ_JMIW01000002.1"/>
</dbReference>
<organism evidence="3 4">
    <name type="scientific">Erythrobacter longus</name>
    <dbReference type="NCBI Taxonomy" id="1044"/>
    <lineage>
        <taxon>Bacteria</taxon>
        <taxon>Pseudomonadati</taxon>
        <taxon>Pseudomonadota</taxon>
        <taxon>Alphaproteobacteria</taxon>
        <taxon>Sphingomonadales</taxon>
        <taxon>Erythrobacteraceae</taxon>
        <taxon>Erythrobacter/Porphyrobacter group</taxon>
        <taxon>Erythrobacter</taxon>
    </lineage>
</organism>
<dbReference type="PROSITE" id="PS50208">
    <property type="entry name" value="CASPASE_P20"/>
    <property type="match status" value="1"/>
</dbReference>
<accession>A0A074MDN1</accession>
<feature type="domain" description="Caspase family p20" evidence="2">
    <location>
        <begin position="24"/>
        <end position="103"/>
    </location>
</feature>
<evidence type="ECO:0000259" key="2">
    <source>
        <dbReference type="PROSITE" id="PS50208"/>
    </source>
</evidence>
<dbReference type="eggNOG" id="COG4249">
    <property type="taxonomic scope" value="Bacteria"/>
</dbReference>
<evidence type="ECO:0000256" key="1">
    <source>
        <dbReference type="SAM" id="SignalP"/>
    </source>
</evidence>
<feature type="signal peptide" evidence="1">
    <location>
        <begin position="1"/>
        <end position="24"/>
    </location>
</feature>
<dbReference type="PANTHER" id="PTHR22576">
    <property type="entry name" value="MUCOSA ASSOCIATED LYMPHOID TISSUE LYMPHOMA TRANSLOCATION PROTEIN 1/PARACASPASE"/>
    <property type="match status" value="1"/>
</dbReference>
<dbReference type="STRING" id="1044.EH31_07510"/>
<dbReference type="InterPro" id="IPR029030">
    <property type="entry name" value="Caspase-like_dom_sf"/>
</dbReference>
<reference evidence="3 4" key="1">
    <citation type="submission" date="2014-04" db="EMBL/GenBank/DDBJ databases">
        <title>A comprehensive comparison of genomes of Erythrobacter spp. strains.</title>
        <authorList>
            <person name="Zheng Q."/>
        </authorList>
    </citation>
    <scope>NUCLEOTIDE SEQUENCE [LARGE SCALE GENOMIC DNA]</scope>
    <source>
        <strain evidence="3 4">DSM 6997</strain>
    </source>
</reference>
<keyword evidence="4" id="KW-1185">Reference proteome</keyword>